<evidence type="ECO:0000256" key="1">
    <source>
        <dbReference type="ARBA" id="ARBA00010476"/>
    </source>
</evidence>
<feature type="region of interest" description="Disordered" evidence="3">
    <location>
        <begin position="504"/>
        <end position="534"/>
    </location>
</feature>
<comment type="caution">
    <text evidence="5">The sequence shown here is derived from an EMBL/GenBank/DDBJ whole genome shotgun (WGS) entry which is preliminary data.</text>
</comment>
<evidence type="ECO:0000256" key="3">
    <source>
        <dbReference type="SAM" id="MobiDB-lite"/>
    </source>
</evidence>
<proteinExistence type="inferred from homology"/>
<protein>
    <recommendedName>
        <fullName evidence="4">Co-chaperone HscB C-terminal oligomerisation domain-containing protein</fullName>
    </recommendedName>
</protein>
<evidence type="ECO:0000259" key="4">
    <source>
        <dbReference type="Pfam" id="PF07743"/>
    </source>
</evidence>
<dbReference type="Gene3D" id="1.20.1280.20">
    <property type="entry name" value="HscB, C-terminal domain"/>
    <property type="match status" value="1"/>
</dbReference>
<dbReference type="CDD" id="cd06257">
    <property type="entry name" value="DnaJ"/>
    <property type="match status" value="1"/>
</dbReference>
<dbReference type="InterPro" id="IPR009073">
    <property type="entry name" value="HscB_oligo_C"/>
</dbReference>
<dbReference type="EMBL" id="JBFTWV010000015">
    <property type="protein sequence ID" value="KAL2798157.1"/>
    <property type="molecule type" value="Genomic_DNA"/>
</dbReference>
<feature type="domain" description="Co-chaperone HscB C-terminal oligomerisation" evidence="4">
    <location>
        <begin position="164"/>
        <end position="238"/>
    </location>
</feature>
<keyword evidence="2" id="KW-0143">Chaperone</keyword>
<organism evidence="5 6">
    <name type="scientific">Aspergillus keveii</name>
    <dbReference type="NCBI Taxonomy" id="714993"/>
    <lineage>
        <taxon>Eukaryota</taxon>
        <taxon>Fungi</taxon>
        <taxon>Dikarya</taxon>
        <taxon>Ascomycota</taxon>
        <taxon>Pezizomycotina</taxon>
        <taxon>Eurotiomycetes</taxon>
        <taxon>Eurotiomycetidae</taxon>
        <taxon>Eurotiales</taxon>
        <taxon>Aspergillaceae</taxon>
        <taxon>Aspergillus</taxon>
        <taxon>Aspergillus subgen. Nidulantes</taxon>
    </lineage>
</organism>
<evidence type="ECO:0000256" key="2">
    <source>
        <dbReference type="ARBA" id="ARBA00023186"/>
    </source>
</evidence>
<evidence type="ECO:0000313" key="5">
    <source>
        <dbReference type="EMBL" id="KAL2798157.1"/>
    </source>
</evidence>
<dbReference type="InterPro" id="IPR001623">
    <property type="entry name" value="DnaJ_domain"/>
</dbReference>
<dbReference type="SUPFAM" id="SSF47144">
    <property type="entry name" value="HSC20 (HSCB), C-terminal oligomerisation domain"/>
    <property type="match status" value="1"/>
</dbReference>
<accession>A0ABR4GGJ0</accession>
<dbReference type="InterPro" id="IPR036869">
    <property type="entry name" value="J_dom_sf"/>
</dbReference>
<dbReference type="InterPro" id="IPR004640">
    <property type="entry name" value="HscB"/>
</dbReference>
<dbReference type="SUPFAM" id="SSF46565">
    <property type="entry name" value="Chaperone J-domain"/>
    <property type="match status" value="1"/>
</dbReference>
<feature type="region of interest" description="Disordered" evidence="3">
    <location>
        <begin position="326"/>
        <end position="351"/>
    </location>
</feature>
<dbReference type="InterPro" id="IPR036386">
    <property type="entry name" value="HscB_C_sf"/>
</dbReference>
<name>A0ABR4GGJ0_9EURO</name>
<keyword evidence="6" id="KW-1185">Reference proteome</keyword>
<evidence type="ECO:0000313" key="6">
    <source>
        <dbReference type="Proteomes" id="UP001610563"/>
    </source>
</evidence>
<dbReference type="Proteomes" id="UP001610563">
    <property type="component" value="Unassembled WGS sequence"/>
</dbReference>
<dbReference type="Gene3D" id="1.10.287.110">
    <property type="entry name" value="DnaJ domain"/>
    <property type="match status" value="1"/>
</dbReference>
<comment type="similarity">
    <text evidence="1">Belongs to the HscB family.</text>
</comment>
<dbReference type="NCBIfam" id="TIGR00714">
    <property type="entry name" value="hscB"/>
    <property type="match status" value="1"/>
</dbReference>
<gene>
    <name evidence="5" type="ORF">BJX66DRAFT_323010</name>
</gene>
<dbReference type="Pfam" id="PF07743">
    <property type="entry name" value="HSCB_C"/>
    <property type="match status" value="1"/>
</dbReference>
<feature type="region of interest" description="Disordered" evidence="3">
    <location>
        <begin position="381"/>
        <end position="468"/>
    </location>
</feature>
<sequence>MASTFRAPRVIQRLATAASRPSPQTGILARNSRAFASASSSSSSPSQCICICCQLRLARILNPPNTTNNYTIFPQTLPSGPPPSAPFTIDLSTLKREFLSLQNTLHPDKYPPGPLKLQAQALSARINDAYRTLADPLLRAQYVLKEFHGIDVLAEDGAGQHPLDPELLMEVMDVQEAIEEVGEGEEAIKAIGGMKTENEERVRGCVGRMAEAFDNGDVQGAVEECVRLKFWVSVGEGLREWEPGMGGISIINSVPFTFLVGPNHTKLTIQSGLARHVSRPLDHLMNSGQTRESKHQIAVLEDEDVETFVAFCEYAYSGDYSVPAPRLREDDGVQDSNNPFQGIFSGDAGGSLRQSAKVAEMAGEEPQYEADNEYNLAASNERGVGDHGQQSPGPGEAWYISTTTEYPPQDPTITPRESVRSHSPCEEPSSPRGRRRHRGKSDEQRQTQNPTSKLTPPRTPPSYAKVDPAGYSTVESAEHPYALNTEQTEANQLATHMSDWERSASTFSNNDAGDHTKERHKHRQREGPSRSRARPVIDTSFANQEFSPHHEQGTSLWDEFTGIDDPNLHSAGPPDPFPGSELPYLVFHAKLYVFATRYLIPDLAHLCLQKLHRDLLNLAFSDPDSDDQYAEEFVLTTTKARMVVDLLEYTYIKTTRLEPITPSSATQLRDNELRRLVVHYAACKVRDLAEYCPPTEPIAGSPFYPEKASARGFRALLDTIPELASDLIYRMI</sequence>
<dbReference type="PANTHER" id="PTHR14021">
    <property type="entry name" value="IRON-SULFUR CLUSTER CO-CHAPERONE PROTEIN HSCB"/>
    <property type="match status" value="1"/>
</dbReference>
<dbReference type="PANTHER" id="PTHR14021:SF15">
    <property type="entry name" value="IRON-SULFUR CLUSTER CO-CHAPERONE PROTEIN HSCB"/>
    <property type="match status" value="1"/>
</dbReference>
<reference evidence="5 6" key="1">
    <citation type="submission" date="2024-07" db="EMBL/GenBank/DDBJ databases">
        <title>Section-level genome sequencing and comparative genomics of Aspergillus sections Usti and Cavernicolus.</title>
        <authorList>
            <consortium name="Lawrence Berkeley National Laboratory"/>
            <person name="Nybo J.L."/>
            <person name="Vesth T.C."/>
            <person name="Theobald S."/>
            <person name="Frisvad J.C."/>
            <person name="Larsen T.O."/>
            <person name="Kjaerboelling I."/>
            <person name="Rothschild-Mancinelli K."/>
            <person name="Lyhne E.K."/>
            <person name="Kogle M.E."/>
            <person name="Barry K."/>
            <person name="Clum A."/>
            <person name="Na H."/>
            <person name="Ledsgaard L."/>
            <person name="Lin J."/>
            <person name="Lipzen A."/>
            <person name="Kuo A."/>
            <person name="Riley R."/>
            <person name="Mondo S."/>
            <person name="Labutti K."/>
            <person name="Haridas S."/>
            <person name="Pangalinan J."/>
            <person name="Salamov A.A."/>
            <person name="Simmons B.A."/>
            <person name="Magnuson J.K."/>
            <person name="Chen J."/>
            <person name="Drula E."/>
            <person name="Henrissat B."/>
            <person name="Wiebenga A."/>
            <person name="Lubbers R.J."/>
            <person name="Gomes A.C."/>
            <person name="Makela M.R."/>
            <person name="Stajich J."/>
            <person name="Grigoriev I.V."/>
            <person name="Mortensen U.H."/>
            <person name="De Vries R.P."/>
            <person name="Baker S.E."/>
            <person name="Andersen M.R."/>
        </authorList>
    </citation>
    <scope>NUCLEOTIDE SEQUENCE [LARGE SCALE GENOMIC DNA]</scope>
    <source>
        <strain evidence="5 6">CBS 209.92</strain>
    </source>
</reference>